<keyword evidence="1" id="KW-0802">TPR repeat</keyword>
<dbReference type="PANTHER" id="PTHR43630:SF2">
    <property type="entry name" value="GLYCOSYLTRANSFERASE"/>
    <property type="match status" value="1"/>
</dbReference>
<evidence type="ECO:0000256" key="1">
    <source>
        <dbReference type="PROSITE-ProRule" id="PRU00339"/>
    </source>
</evidence>
<dbReference type="Pfam" id="PF13181">
    <property type="entry name" value="TPR_8"/>
    <property type="match status" value="2"/>
</dbReference>
<dbReference type="AlphaFoldDB" id="A0AAW5DWQ3"/>
<dbReference type="SUPFAM" id="SSF53448">
    <property type="entry name" value="Nucleotide-diphospho-sugar transferases"/>
    <property type="match status" value="1"/>
</dbReference>
<accession>A0AAW5DWQ3</accession>
<dbReference type="CDD" id="cd02511">
    <property type="entry name" value="Beta4Glucosyltransferase"/>
    <property type="match status" value="1"/>
</dbReference>
<evidence type="ECO:0000313" key="3">
    <source>
        <dbReference type="EMBL" id="MCH1625066.1"/>
    </source>
</evidence>
<feature type="repeat" description="TPR" evidence="1">
    <location>
        <begin position="194"/>
        <end position="227"/>
    </location>
</feature>
<keyword evidence="3" id="KW-0808">Transferase</keyword>
<comment type="caution">
    <text evidence="3">The sequence shown here is derived from an EMBL/GenBank/DDBJ whole genome shotgun (WGS) entry which is preliminary data.</text>
</comment>
<keyword evidence="4" id="KW-1185">Reference proteome</keyword>
<dbReference type="PROSITE" id="PS50005">
    <property type="entry name" value="TPR"/>
    <property type="match status" value="1"/>
</dbReference>
<dbReference type="InterPro" id="IPR011990">
    <property type="entry name" value="TPR-like_helical_dom_sf"/>
</dbReference>
<evidence type="ECO:0000313" key="4">
    <source>
        <dbReference type="Proteomes" id="UP001431131"/>
    </source>
</evidence>
<keyword evidence="3" id="KW-0328">Glycosyltransferase</keyword>
<gene>
    <name evidence="3" type="ORF">MJG50_06980</name>
</gene>
<evidence type="ECO:0000259" key="2">
    <source>
        <dbReference type="Pfam" id="PF00535"/>
    </source>
</evidence>
<dbReference type="Pfam" id="PF00535">
    <property type="entry name" value="Glycos_transf_2"/>
    <property type="match status" value="1"/>
</dbReference>
<dbReference type="Gene3D" id="3.90.550.10">
    <property type="entry name" value="Spore Coat Polysaccharide Biosynthesis Protein SpsA, Chain A"/>
    <property type="match status" value="1"/>
</dbReference>
<dbReference type="InterPro" id="IPR029044">
    <property type="entry name" value="Nucleotide-diphossugar_trans"/>
</dbReference>
<proteinExistence type="predicted"/>
<dbReference type="InterPro" id="IPR019734">
    <property type="entry name" value="TPR_rpt"/>
</dbReference>
<dbReference type="EMBL" id="JAKTTI010000007">
    <property type="protein sequence ID" value="MCH1625066.1"/>
    <property type="molecule type" value="Genomic_DNA"/>
</dbReference>
<reference evidence="3" key="1">
    <citation type="submission" date="2022-02" db="EMBL/GenBank/DDBJ databases">
        <title>Fredinandcohnia quinoae sp. nov. isolated from Chenopodium quinoa seeds.</title>
        <authorList>
            <person name="Saati-Santamaria Z."/>
            <person name="Flores-Felix J.D."/>
            <person name="Igual J.M."/>
            <person name="Velazquez E."/>
            <person name="Garcia-Fraile P."/>
            <person name="Martinez-Molina E."/>
        </authorList>
    </citation>
    <scope>NUCLEOTIDE SEQUENCE</scope>
    <source>
        <strain evidence="3">SECRCQ15</strain>
    </source>
</reference>
<dbReference type="SUPFAM" id="SSF48452">
    <property type="entry name" value="TPR-like"/>
    <property type="match status" value="1"/>
</dbReference>
<dbReference type="PANTHER" id="PTHR43630">
    <property type="entry name" value="POLY-BETA-1,6-N-ACETYL-D-GLUCOSAMINE SYNTHASE"/>
    <property type="match status" value="1"/>
</dbReference>
<dbReference type="EC" id="2.4.-.-" evidence="3"/>
<organism evidence="3 4">
    <name type="scientific">Fredinandcohnia quinoae</name>
    <dbReference type="NCBI Taxonomy" id="2918902"/>
    <lineage>
        <taxon>Bacteria</taxon>
        <taxon>Bacillati</taxon>
        <taxon>Bacillota</taxon>
        <taxon>Bacilli</taxon>
        <taxon>Bacillales</taxon>
        <taxon>Bacillaceae</taxon>
        <taxon>Fredinandcohnia</taxon>
    </lineage>
</organism>
<dbReference type="InterPro" id="IPR001173">
    <property type="entry name" value="Glyco_trans_2-like"/>
</dbReference>
<dbReference type="RefSeq" id="WP_240254009.1">
    <property type="nucleotide sequence ID" value="NZ_JAKTTI010000007.1"/>
</dbReference>
<dbReference type="Gene3D" id="1.25.40.10">
    <property type="entry name" value="Tetratricopeptide repeat domain"/>
    <property type="match status" value="1"/>
</dbReference>
<protein>
    <submittedName>
        <fullName evidence="3">Glycosyltransferase</fullName>
        <ecNumber evidence="3">2.4.-.-</ecNumber>
    </submittedName>
</protein>
<dbReference type="GO" id="GO:0016757">
    <property type="term" value="F:glycosyltransferase activity"/>
    <property type="evidence" value="ECO:0007669"/>
    <property type="project" value="UniProtKB-KW"/>
</dbReference>
<feature type="domain" description="Glycosyltransferase 2-like" evidence="2">
    <location>
        <begin position="6"/>
        <end position="103"/>
    </location>
</feature>
<sequence>MKHSISLCMIVKNEERFLEKCLSSINNQVDEIIIVDTGSTDRTKEIANSFHAQVYDLEWREDFSIARNFSISKATSDYILVLDADEYLDETSDLQEVLKTKRDHYTVKIKNNLSSGSAIFHPAVRLFKNFLGLNYFGKIHEHLNVYDPSLNLSHEYTTFTINHDGYKNEVVKDKNKHQRNIIMLLEEVEKNPSGYNYYNLGTQYRSNNQFDKAVDAYRIAFPLSKNQLYIQSLLYNMIDCLRELERYEEALNVVDGAIESFPNYTDFHFMKGRIFEELEYYQDAVLAYQHCLKLGEVKLLQTFEGVGSFLSYIRLGNIYMKLGKNLLAFDMAMEALMCNKSNLTALRMYLEIVQKTKIPAEQVKIHLSKIYPIQNSDDLKNLVIVLTIIKSPLLKDYINMYNLKVESAVMAVSELYAKNYQKAYNLWSNLDVQIEKNDVKDIILISFLLNQNQLLNKYKNIINLNDKEWKILNKVVNEQEIKVSNLSKEFEEIILFIVERLIYLSEDKKIKYMTDIFLSSKNSVLELAERLNDNGLSYLAQTILVNEYKQNQKDPILVERLADTCVKQRQFKEALSFYNHAISLKSHYPVFEKAFHVYQELDDQDGMNLVKREIERNYPLVKWVK</sequence>
<dbReference type="Proteomes" id="UP001431131">
    <property type="component" value="Unassembled WGS sequence"/>
</dbReference>
<dbReference type="SMART" id="SM00028">
    <property type="entry name" value="TPR"/>
    <property type="match status" value="5"/>
</dbReference>
<name>A0AAW5DWQ3_9BACI</name>